<name>A0A2W5C1F0_9SPHN</name>
<feature type="domain" description="Pili assembly chaperone N-terminal" evidence="2">
    <location>
        <begin position="38"/>
        <end position="145"/>
    </location>
</feature>
<evidence type="ECO:0000313" key="4">
    <source>
        <dbReference type="Proteomes" id="UP000249066"/>
    </source>
</evidence>
<dbReference type="AlphaFoldDB" id="A0A2W5C1F0"/>
<comment type="caution">
    <text evidence="3">The sequence shown here is derived from an EMBL/GenBank/DDBJ whole genome shotgun (WGS) entry which is preliminary data.</text>
</comment>
<evidence type="ECO:0000259" key="2">
    <source>
        <dbReference type="Pfam" id="PF00345"/>
    </source>
</evidence>
<organism evidence="3 4">
    <name type="scientific">Sphingomonas sanxanigenens</name>
    <dbReference type="NCBI Taxonomy" id="397260"/>
    <lineage>
        <taxon>Bacteria</taxon>
        <taxon>Pseudomonadati</taxon>
        <taxon>Pseudomonadota</taxon>
        <taxon>Alphaproteobacteria</taxon>
        <taxon>Sphingomonadales</taxon>
        <taxon>Sphingomonadaceae</taxon>
        <taxon>Sphingomonas</taxon>
    </lineage>
</organism>
<feature type="signal peptide" evidence="1">
    <location>
        <begin position="1"/>
        <end position="24"/>
    </location>
</feature>
<dbReference type="InterPro" id="IPR050643">
    <property type="entry name" value="Periplasmic_pilus_chap"/>
</dbReference>
<evidence type="ECO:0000313" key="3">
    <source>
        <dbReference type="EMBL" id="PZO89135.1"/>
    </source>
</evidence>
<dbReference type="InterPro" id="IPR013783">
    <property type="entry name" value="Ig-like_fold"/>
</dbReference>
<dbReference type="Proteomes" id="UP000249066">
    <property type="component" value="Unassembled WGS sequence"/>
</dbReference>
<evidence type="ECO:0000256" key="1">
    <source>
        <dbReference type="SAM" id="SignalP"/>
    </source>
</evidence>
<dbReference type="SUPFAM" id="SSF49354">
    <property type="entry name" value="PapD-like"/>
    <property type="match status" value="1"/>
</dbReference>
<dbReference type="InterPro" id="IPR008962">
    <property type="entry name" value="PapD-like_sf"/>
</dbReference>
<dbReference type="PANTHER" id="PTHR30251">
    <property type="entry name" value="PILUS ASSEMBLY CHAPERONE"/>
    <property type="match status" value="1"/>
</dbReference>
<gene>
    <name evidence="3" type="ORF">DI623_11300</name>
</gene>
<dbReference type="EMBL" id="QFNN01000072">
    <property type="protein sequence ID" value="PZO89135.1"/>
    <property type="molecule type" value="Genomic_DNA"/>
</dbReference>
<keyword evidence="1" id="KW-0732">Signal</keyword>
<accession>A0A2W5C1F0</accession>
<sequence>MARLFTIRALLIAAAIGNTPPATAQSGPVLIWPIDPVIANKERATALWLENPGSSPIQFQLRIFAWSQTAFDEHLAPQSDIVATPPIVRIAPGQRQLVRLTKTQSASPPGERAYRVIIDELPPAAEQSASGARIQFRMRYAIPLFSYGPGLSPPDASGPSRAEPRLNCAIVTSNGQRFIEIRNEGAGHARLVDAGFSNDREPLARGLLGYVLPGASMRWPLSSSSGSGVLRFAVNGQPQQSCAPQAGNAP</sequence>
<dbReference type="PANTHER" id="PTHR30251:SF4">
    <property type="entry name" value="SLR1668 PROTEIN"/>
    <property type="match status" value="1"/>
</dbReference>
<protein>
    <submittedName>
        <fullName evidence="3">Molecular chaperone</fullName>
    </submittedName>
</protein>
<dbReference type="Gene3D" id="2.60.40.10">
    <property type="entry name" value="Immunoglobulins"/>
    <property type="match status" value="1"/>
</dbReference>
<dbReference type="Pfam" id="PF00345">
    <property type="entry name" value="PapD_N"/>
    <property type="match status" value="1"/>
</dbReference>
<dbReference type="GO" id="GO:0071555">
    <property type="term" value="P:cell wall organization"/>
    <property type="evidence" value="ECO:0007669"/>
    <property type="project" value="InterPro"/>
</dbReference>
<feature type="chain" id="PRO_5015984256" evidence="1">
    <location>
        <begin position="25"/>
        <end position="250"/>
    </location>
</feature>
<dbReference type="InterPro" id="IPR016147">
    <property type="entry name" value="Pili_assmbl_chaperone_N"/>
</dbReference>
<reference evidence="3 4" key="1">
    <citation type="submission" date="2017-08" db="EMBL/GenBank/DDBJ databases">
        <title>Infants hospitalized years apart are colonized by the same room-sourced microbial strains.</title>
        <authorList>
            <person name="Brooks B."/>
            <person name="Olm M.R."/>
            <person name="Firek B.A."/>
            <person name="Baker R."/>
            <person name="Thomas B.C."/>
            <person name="Morowitz M.J."/>
            <person name="Banfield J.F."/>
        </authorList>
    </citation>
    <scope>NUCLEOTIDE SEQUENCE [LARGE SCALE GENOMIC DNA]</scope>
    <source>
        <strain evidence="3">S2_018_000_R2_101</strain>
    </source>
</reference>
<dbReference type="GO" id="GO:0030288">
    <property type="term" value="C:outer membrane-bounded periplasmic space"/>
    <property type="evidence" value="ECO:0007669"/>
    <property type="project" value="InterPro"/>
</dbReference>
<proteinExistence type="predicted"/>